<dbReference type="Proteomes" id="UP000011074">
    <property type="component" value="Chromosome"/>
</dbReference>
<name>A0A8A1UH20_STRR1</name>
<dbReference type="EMBL" id="CP048261">
    <property type="protein sequence ID" value="QST79177.1"/>
    <property type="molecule type" value="Genomic_DNA"/>
</dbReference>
<reference evidence="1" key="2">
    <citation type="submission" date="2020-01" db="EMBL/GenBank/DDBJ databases">
        <authorList>
            <person name="Algora L."/>
            <person name="Schniete J.K."/>
            <person name="MacFadyen A."/>
            <person name="Hoskisson P.A."/>
            <person name="Hunter I.S."/>
            <person name="Herron P.R."/>
        </authorList>
    </citation>
    <scope>NUCLEOTIDE SEQUENCE</scope>
    <source>
        <strain evidence="1">ATCC 10970</strain>
    </source>
</reference>
<gene>
    <name evidence="1" type="ORF">SRIM_002455</name>
</gene>
<evidence type="ECO:0000313" key="1">
    <source>
        <dbReference type="EMBL" id="QST79177.1"/>
    </source>
</evidence>
<protein>
    <submittedName>
        <fullName evidence="1">Uncharacterized protein</fullName>
    </submittedName>
</protein>
<dbReference type="GeneID" id="66852750"/>
<reference evidence="1" key="1">
    <citation type="submission" date="2012-12" db="EMBL/GenBank/DDBJ databases">
        <authorList>
            <person name="Pethick F.E."/>
            <person name="MacFadyen A.C."/>
            <person name="Tang Z."/>
            <person name="Sangal V."/>
            <person name="Tze-Tze L."/>
            <person name="Chu J."/>
            <person name="Guo M."/>
            <person name="Kirby R."/>
            <person name="Hoskisson P.A."/>
            <person name="Herron P.R."/>
            <person name="Hunter I.S."/>
        </authorList>
    </citation>
    <scope>NUCLEOTIDE SEQUENCE</scope>
    <source>
        <strain evidence="1">ATCC 10970</strain>
    </source>
</reference>
<evidence type="ECO:0000313" key="2">
    <source>
        <dbReference type="Proteomes" id="UP000011074"/>
    </source>
</evidence>
<dbReference type="RefSeq" id="WP_129820876.1">
    <property type="nucleotide sequence ID" value="NZ_CP048261.1"/>
</dbReference>
<sequence>MFRNATTAGVGSASTGVIHVPSGVANGVMLLLAIALEESGASPAVTGWTQAATVNGGGTQDNATRAWSGSPPREQLATAEQRIGAALDIVEHAPAAWSREADAAWGELMWWARRVETDSVRRSGEWVVGGGGAFTR</sequence>
<reference evidence="1" key="3">
    <citation type="journal article" date="2021" name="bioRxiv">
        <title>Bilateral symmetry of linear streptomycete chromosomes.</title>
        <authorList>
            <person name="Algora-Gallardo L."/>
            <person name="Schniete J.K."/>
            <person name="Mark D.R."/>
            <person name="Hunter I.S."/>
            <person name="Herron P.R."/>
        </authorList>
    </citation>
    <scope>NUCLEOTIDE SEQUENCE</scope>
    <source>
        <strain evidence="1">ATCC 10970</strain>
    </source>
</reference>
<proteinExistence type="predicted"/>
<dbReference type="AlphaFoldDB" id="A0A8A1UH20"/>
<organism evidence="1 2">
    <name type="scientific">Streptomyces rimosus subsp. rimosus (strain ATCC 10970 / DSM 40260 / JCM 4667 / NRRL 2234)</name>
    <dbReference type="NCBI Taxonomy" id="1265868"/>
    <lineage>
        <taxon>Bacteria</taxon>
        <taxon>Bacillati</taxon>
        <taxon>Actinomycetota</taxon>
        <taxon>Actinomycetes</taxon>
        <taxon>Kitasatosporales</taxon>
        <taxon>Streptomycetaceae</taxon>
        <taxon>Streptomyces</taxon>
    </lineage>
</organism>
<accession>A0A8A1UH20</accession>